<keyword evidence="5 7" id="KW-0472">Membrane</keyword>
<dbReference type="InterPro" id="IPR035973">
    <property type="entry name" value="Cyt_c_oxidase_su3-like_sf"/>
</dbReference>
<feature type="transmembrane region" description="Helical" evidence="7">
    <location>
        <begin position="170"/>
        <end position="187"/>
    </location>
</feature>
<dbReference type="GO" id="GO:0019646">
    <property type="term" value="P:aerobic electron transport chain"/>
    <property type="evidence" value="ECO:0007669"/>
    <property type="project" value="InterPro"/>
</dbReference>
<dbReference type="Proteomes" id="UP000267268">
    <property type="component" value="Chromosome 1"/>
</dbReference>
<dbReference type="Gene3D" id="1.20.120.80">
    <property type="entry name" value="Cytochrome c oxidase, subunit III, four-helix bundle"/>
    <property type="match status" value="1"/>
</dbReference>
<evidence type="ECO:0000256" key="5">
    <source>
        <dbReference type="ARBA" id="ARBA00023136"/>
    </source>
</evidence>
<dbReference type="PANTHER" id="PTHR11403:SF10">
    <property type="entry name" value="CYTOCHROME C OXIDASE"/>
    <property type="match status" value="1"/>
</dbReference>
<comment type="subcellular location">
    <subcellularLocation>
        <location evidence="6">Cell membrane</location>
        <topology evidence="6">Multi-pass membrane protein</topology>
    </subcellularLocation>
    <subcellularLocation>
        <location evidence="1">Membrane</location>
        <topology evidence="1">Multi-pass membrane protein</topology>
    </subcellularLocation>
</comment>
<protein>
    <submittedName>
        <fullName evidence="9">Cytochrome oxidase subunit III</fullName>
    </submittedName>
</protein>
<evidence type="ECO:0000256" key="1">
    <source>
        <dbReference type="ARBA" id="ARBA00004141"/>
    </source>
</evidence>
<feature type="transmembrane region" description="Helical" evidence="7">
    <location>
        <begin position="87"/>
        <end position="105"/>
    </location>
</feature>
<dbReference type="InterPro" id="IPR000298">
    <property type="entry name" value="Cyt_c_oxidase-like_su3"/>
</dbReference>
<comment type="similarity">
    <text evidence="2 6">Belongs to the cytochrome c oxidase subunit 3 family.</text>
</comment>
<dbReference type="InterPro" id="IPR013833">
    <property type="entry name" value="Cyt_c_oxidase_su3_a-hlx"/>
</dbReference>
<dbReference type="RefSeq" id="WP_126613447.1">
    <property type="nucleotide sequence ID" value="NZ_CP034562.1"/>
</dbReference>
<sequence length="189" mass="21382">MSIAETPKRPVGMHPKKFAMWLFIVSVVMIFAALTSAYIVRQAEGNWAAFELPSIMYYSTIVILLSSASMHWAYLGAKKDDMSQLKNALTITSVLGVIFLILQFIGWEDLVAMNVFFVGNPSGSFVYVITGLHGLHIVSGILYLFIMLYAAFKNQINSGTIVRIEMCANFWHFLGALWIYLFIFMLMNR</sequence>
<dbReference type="OrthoDB" id="679789at2"/>
<keyword evidence="4 7" id="KW-1133">Transmembrane helix</keyword>
<reference evidence="9 10" key="1">
    <citation type="submission" date="2018-12" db="EMBL/GenBank/DDBJ databases">
        <title>Flammeovirga pectinis sp. nov., isolated from the gut of the Korean scallop, Patinopecten yessoensis.</title>
        <authorList>
            <person name="Bae J.-W."/>
            <person name="Jeong Y.-S."/>
            <person name="Kang W."/>
        </authorList>
    </citation>
    <scope>NUCLEOTIDE SEQUENCE [LARGE SCALE GENOMIC DNA]</scope>
    <source>
        <strain evidence="9 10">L12M1</strain>
    </source>
</reference>
<dbReference type="Pfam" id="PF00510">
    <property type="entry name" value="COX3"/>
    <property type="match status" value="1"/>
</dbReference>
<dbReference type="SUPFAM" id="SSF81452">
    <property type="entry name" value="Cytochrome c oxidase subunit III-like"/>
    <property type="match status" value="1"/>
</dbReference>
<evidence type="ECO:0000256" key="7">
    <source>
        <dbReference type="SAM" id="Phobius"/>
    </source>
</evidence>
<dbReference type="AlphaFoldDB" id="A0A3Q9FNB4"/>
<dbReference type="KEGG" id="fll:EI427_08060"/>
<dbReference type="GO" id="GO:0004129">
    <property type="term" value="F:cytochrome-c oxidase activity"/>
    <property type="evidence" value="ECO:0007669"/>
    <property type="project" value="InterPro"/>
</dbReference>
<gene>
    <name evidence="9" type="ORF">EI427_08060</name>
</gene>
<dbReference type="InterPro" id="IPR024791">
    <property type="entry name" value="Cyt_c/ubiquinol_Oxase_su3"/>
</dbReference>
<evidence type="ECO:0000256" key="3">
    <source>
        <dbReference type="ARBA" id="ARBA00022692"/>
    </source>
</evidence>
<evidence type="ECO:0000256" key="4">
    <source>
        <dbReference type="ARBA" id="ARBA00022989"/>
    </source>
</evidence>
<proteinExistence type="inferred from homology"/>
<feature type="domain" description="Heme-copper oxidase subunit III family profile" evidence="8">
    <location>
        <begin position="17"/>
        <end position="189"/>
    </location>
</feature>
<feature type="transmembrane region" description="Helical" evidence="7">
    <location>
        <begin position="18"/>
        <end position="40"/>
    </location>
</feature>
<evidence type="ECO:0000256" key="6">
    <source>
        <dbReference type="RuleBase" id="RU003376"/>
    </source>
</evidence>
<feature type="transmembrane region" description="Helical" evidence="7">
    <location>
        <begin position="55"/>
        <end position="75"/>
    </location>
</feature>
<accession>A0A3Q9FNB4</accession>
<dbReference type="GO" id="GO:0005886">
    <property type="term" value="C:plasma membrane"/>
    <property type="evidence" value="ECO:0007669"/>
    <property type="project" value="UniProtKB-SubCell"/>
</dbReference>
<dbReference type="EMBL" id="CP034562">
    <property type="protein sequence ID" value="AZQ62191.1"/>
    <property type="molecule type" value="Genomic_DNA"/>
</dbReference>
<dbReference type="PANTHER" id="PTHR11403">
    <property type="entry name" value="CYTOCHROME C OXIDASE SUBUNIT III"/>
    <property type="match status" value="1"/>
</dbReference>
<feature type="transmembrane region" description="Helical" evidence="7">
    <location>
        <begin position="125"/>
        <end position="149"/>
    </location>
</feature>
<evidence type="ECO:0000259" key="8">
    <source>
        <dbReference type="PROSITE" id="PS50253"/>
    </source>
</evidence>
<evidence type="ECO:0000313" key="9">
    <source>
        <dbReference type="EMBL" id="AZQ62191.1"/>
    </source>
</evidence>
<evidence type="ECO:0000256" key="2">
    <source>
        <dbReference type="ARBA" id="ARBA00010581"/>
    </source>
</evidence>
<keyword evidence="3 6" id="KW-0812">Transmembrane</keyword>
<dbReference type="PROSITE" id="PS50253">
    <property type="entry name" value="COX3"/>
    <property type="match status" value="1"/>
</dbReference>
<keyword evidence="10" id="KW-1185">Reference proteome</keyword>
<name>A0A3Q9FNB4_9BACT</name>
<organism evidence="9 10">
    <name type="scientific">Flammeovirga pectinis</name>
    <dbReference type="NCBI Taxonomy" id="2494373"/>
    <lineage>
        <taxon>Bacteria</taxon>
        <taxon>Pseudomonadati</taxon>
        <taxon>Bacteroidota</taxon>
        <taxon>Cytophagia</taxon>
        <taxon>Cytophagales</taxon>
        <taxon>Flammeovirgaceae</taxon>
        <taxon>Flammeovirga</taxon>
    </lineage>
</organism>
<evidence type="ECO:0000313" key="10">
    <source>
        <dbReference type="Proteomes" id="UP000267268"/>
    </source>
</evidence>